<reference evidence="2" key="1">
    <citation type="submission" date="2022-11" db="UniProtKB">
        <authorList>
            <consortium name="WormBaseParasite"/>
        </authorList>
    </citation>
    <scope>IDENTIFICATION</scope>
</reference>
<accession>A0AC34QR69</accession>
<sequence>MIGPFCRSKNLLFLIFLAFLCCFVVFTNAMPFEQFELDEDVPIIVERLPANDFQLVRLMKRAASATKREKLVIDALGGDYLVKRSI</sequence>
<proteinExistence type="predicted"/>
<evidence type="ECO:0000313" key="2">
    <source>
        <dbReference type="WBParaSite" id="JU765_v2.g18535.t1"/>
    </source>
</evidence>
<evidence type="ECO:0000313" key="1">
    <source>
        <dbReference type="Proteomes" id="UP000887576"/>
    </source>
</evidence>
<name>A0AC34QR69_9BILA</name>
<dbReference type="Proteomes" id="UP000887576">
    <property type="component" value="Unplaced"/>
</dbReference>
<organism evidence="1 2">
    <name type="scientific">Panagrolaimus sp. JU765</name>
    <dbReference type="NCBI Taxonomy" id="591449"/>
    <lineage>
        <taxon>Eukaryota</taxon>
        <taxon>Metazoa</taxon>
        <taxon>Ecdysozoa</taxon>
        <taxon>Nematoda</taxon>
        <taxon>Chromadorea</taxon>
        <taxon>Rhabditida</taxon>
        <taxon>Tylenchina</taxon>
        <taxon>Panagrolaimomorpha</taxon>
        <taxon>Panagrolaimoidea</taxon>
        <taxon>Panagrolaimidae</taxon>
        <taxon>Panagrolaimus</taxon>
    </lineage>
</organism>
<protein>
    <submittedName>
        <fullName evidence="2">Uncharacterized protein</fullName>
    </submittedName>
</protein>
<dbReference type="WBParaSite" id="JU765_v2.g18535.t1">
    <property type="protein sequence ID" value="JU765_v2.g18535.t1"/>
    <property type="gene ID" value="JU765_v2.g18535"/>
</dbReference>